<name>A0ABR7N7Y1_9FIRM</name>
<dbReference type="GO" id="GO:0052856">
    <property type="term" value="F:NAD(P)HX epimerase activity"/>
    <property type="evidence" value="ECO:0007669"/>
    <property type="project" value="UniProtKB-EC"/>
</dbReference>
<dbReference type="EMBL" id="JACRSZ010000003">
    <property type="protein sequence ID" value="MBC8572481.1"/>
    <property type="molecule type" value="Genomic_DNA"/>
</dbReference>
<dbReference type="NCBIfam" id="TIGR00197">
    <property type="entry name" value="yjeF_nterm"/>
    <property type="match status" value="1"/>
</dbReference>
<evidence type="ECO:0000256" key="9">
    <source>
        <dbReference type="ARBA" id="ARBA00023235"/>
    </source>
</evidence>
<proteinExistence type="inferred from homology"/>
<evidence type="ECO:0000256" key="2">
    <source>
        <dbReference type="ARBA" id="ARBA00000909"/>
    </source>
</evidence>
<keyword evidence="5 10" id="KW-0547">Nucleotide-binding</keyword>
<comment type="function">
    <text evidence="10">Catalyzes the epimerization of the S- and R-forms of NAD(P)HX, a damaged form of NAD(P)H that is a result of enzymatic or heat-dependent hydration. This is a prerequisite for the S-specific NAD(P)H-hydrate dehydratase to allow the repair of both epimers of NAD(P)HX.</text>
</comment>
<sequence length="227" mass="24878">MKRRWIYCDNLFTREVQTVRVVTTAEMKQIEKRADETGVSYQQMMENAGTAAYKVIREKYPNLEKMVVIAGKGNNGGDGFVVARLAAMDSMQVQVILIEGAPVTEDAAANFEKLKCLPVKITDMDKAWNTTESDVIVDALYGTGFHGELRPAGKLACQYMNNQAGKVAALDIPSGMNSDTGKAAEGVTKADITVVFDSYKYAHAENRDDICGEIVLENIGIPEECHA</sequence>
<evidence type="ECO:0000256" key="3">
    <source>
        <dbReference type="ARBA" id="ARBA00012228"/>
    </source>
</evidence>
<keyword evidence="7 10" id="KW-0630">Potassium</keyword>
<dbReference type="Gene3D" id="3.40.50.10260">
    <property type="entry name" value="YjeF N-terminal domain"/>
    <property type="match status" value="1"/>
</dbReference>
<dbReference type="SUPFAM" id="SSF64153">
    <property type="entry name" value="YjeF N-terminal domain-like"/>
    <property type="match status" value="1"/>
</dbReference>
<evidence type="ECO:0000259" key="11">
    <source>
        <dbReference type="PROSITE" id="PS51385"/>
    </source>
</evidence>
<comment type="catalytic activity">
    <reaction evidence="2 10">
        <text>(6R)-NADPHX = (6S)-NADPHX</text>
        <dbReference type="Rhea" id="RHEA:32227"/>
        <dbReference type="ChEBI" id="CHEBI:64076"/>
        <dbReference type="ChEBI" id="CHEBI:64077"/>
        <dbReference type="EC" id="5.1.99.6"/>
    </reaction>
</comment>
<organism evidence="12 13">
    <name type="scientific">Jingyaoa shaoxingensis</name>
    <dbReference type="NCBI Taxonomy" id="2763671"/>
    <lineage>
        <taxon>Bacteria</taxon>
        <taxon>Bacillati</taxon>
        <taxon>Bacillota</taxon>
        <taxon>Clostridia</taxon>
        <taxon>Lachnospirales</taxon>
        <taxon>Lachnospiraceae</taxon>
        <taxon>Jingyaoa</taxon>
    </lineage>
</organism>
<evidence type="ECO:0000313" key="12">
    <source>
        <dbReference type="EMBL" id="MBC8572481.1"/>
    </source>
</evidence>
<keyword evidence="9 10" id="KW-0413">Isomerase</keyword>
<feature type="domain" description="YjeF N-terminal" evidence="11">
    <location>
        <begin position="27"/>
        <end position="227"/>
    </location>
</feature>
<dbReference type="PANTHER" id="PTHR13232:SF10">
    <property type="entry name" value="NAD(P)H-HYDRATE EPIMERASE"/>
    <property type="match status" value="1"/>
</dbReference>
<dbReference type="HAMAP" id="MF_01966">
    <property type="entry name" value="NADHX_epimerase"/>
    <property type="match status" value="1"/>
</dbReference>
<comment type="caution">
    <text evidence="12">The sequence shown here is derived from an EMBL/GenBank/DDBJ whole genome shotgun (WGS) entry which is preliminary data.</text>
</comment>
<evidence type="ECO:0000256" key="10">
    <source>
        <dbReference type="HAMAP-Rule" id="MF_01966"/>
    </source>
</evidence>
<evidence type="ECO:0000256" key="4">
    <source>
        <dbReference type="ARBA" id="ARBA00022723"/>
    </source>
</evidence>
<feature type="binding site" evidence="10">
    <location>
        <position position="75"/>
    </location>
    <ligand>
        <name>K(+)</name>
        <dbReference type="ChEBI" id="CHEBI:29103"/>
    </ligand>
</feature>
<evidence type="ECO:0000256" key="5">
    <source>
        <dbReference type="ARBA" id="ARBA00022741"/>
    </source>
</evidence>
<keyword evidence="13" id="KW-1185">Reference proteome</keyword>
<dbReference type="InterPro" id="IPR036652">
    <property type="entry name" value="YjeF_N_dom_sf"/>
</dbReference>
<dbReference type="InterPro" id="IPR032976">
    <property type="entry name" value="YJEFN_prot_NAXE-like"/>
</dbReference>
<dbReference type="InterPro" id="IPR004443">
    <property type="entry name" value="YjeF_N_dom"/>
</dbReference>
<feature type="binding site" evidence="10">
    <location>
        <position position="171"/>
    </location>
    <ligand>
        <name>(6S)-NADPHX</name>
        <dbReference type="ChEBI" id="CHEBI:64076"/>
    </ligand>
</feature>
<evidence type="ECO:0000256" key="7">
    <source>
        <dbReference type="ARBA" id="ARBA00022958"/>
    </source>
</evidence>
<dbReference type="PANTHER" id="PTHR13232">
    <property type="entry name" value="NAD(P)H-HYDRATE EPIMERASE"/>
    <property type="match status" value="1"/>
</dbReference>
<dbReference type="EC" id="5.1.99.6" evidence="3 10"/>
<keyword evidence="8 10" id="KW-0520">NAD</keyword>
<keyword evidence="4 10" id="KW-0479">Metal-binding</keyword>
<evidence type="ECO:0000313" key="13">
    <source>
        <dbReference type="Proteomes" id="UP000657421"/>
    </source>
</evidence>
<gene>
    <name evidence="10" type="primary">nnrE</name>
    <name evidence="12" type="ORF">H8716_05170</name>
</gene>
<dbReference type="PROSITE" id="PS51385">
    <property type="entry name" value="YJEF_N"/>
    <property type="match status" value="1"/>
</dbReference>
<feature type="binding site" evidence="10">
    <location>
        <begin position="74"/>
        <end position="78"/>
    </location>
    <ligand>
        <name>(6S)-NADPHX</name>
        <dbReference type="ChEBI" id="CHEBI:64076"/>
    </ligand>
</feature>
<comment type="similarity">
    <text evidence="10">Belongs to the NnrE/AIBP family.</text>
</comment>
<dbReference type="Pfam" id="PF03853">
    <property type="entry name" value="YjeF_N"/>
    <property type="match status" value="1"/>
</dbReference>
<comment type="caution">
    <text evidence="10">Lacks conserved residue(s) required for the propagation of feature annotation.</text>
</comment>
<feature type="binding site" evidence="10">
    <location>
        <position position="174"/>
    </location>
    <ligand>
        <name>K(+)</name>
        <dbReference type="ChEBI" id="CHEBI:29103"/>
    </ligand>
</feature>
<feature type="binding site" evidence="10">
    <location>
        <position position="138"/>
    </location>
    <ligand>
        <name>K(+)</name>
        <dbReference type="ChEBI" id="CHEBI:29103"/>
    </ligand>
</feature>
<evidence type="ECO:0000256" key="8">
    <source>
        <dbReference type="ARBA" id="ARBA00023027"/>
    </source>
</evidence>
<protein>
    <recommendedName>
        <fullName evidence="3 10">NAD(P)H-hydrate epimerase</fullName>
        <ecNumber evidence="3 10">5.1.99.6</ecNumber>
    </recommendedName>
    <alternativeName>
        <fullName evidence="10">NAD(P)HX epimerase</fullName>
    </alternativeName>
</protein>
<dbReference type="Proteomes" id="UP000657421">
    <property type="component" value="Unassembled WGS sequence"/>
</dbReference>
<feature type="binding site" evidence="10">
    <location>
        <begin position="142"/>
        <end position="148"/>
    </location>
    <ligand>
        <name>(6S)-NADPHX</name>
        <dbReference type="ChEBI" id="CHEBI:64076"/>
    </ligand>
</feature>
<evidence type="ECO:0000256" key="1">
    <source>
        <dbReference type="ARBA" id="ARBA00000013"/>
    </source>
</evidence>
<comment type="cofactor">
    <cofactor evidence="10">
        <name>K(+)</name>
        <dbReference type="ChEBI" id="CHEBI:29103"/>
    </cofactor>
    <text evidence="10">Binds 1 potassium ion per subunit.</text>
</comment>
<accession>A0ABR7N7Y1</accession>
<comment type="catalytic activity">
    <reaction evidence="1 10">
        <text>(6R)-NADHX = (6S)-NADHX</text>
        <dbReference type="Rhea" id="RHEA:32215"/>
        <dbReference type="ChEBI" id="CHEBI:64074"/>
        <dbReference type="ChEBI" id="CHEBI:64075"/>
        <dbReference type="EC" id="5.1.99.6"/>
    </reaction>
</comment>
<keyword evidence="6 10" id="KW-0521">NADP</keyword>
<reference evidence="12 13" key="1">
    <citation type="submission" date="2020-08" db="EMBL/GenBank/DDBJ databases">
        <title>Genome public.</title>
        <authorList>
            <person name="Liu C."/>
            <person name="Sun Q."/>
        </authorList>
    </citation>
    <scope>NUCLEOTIDE SEQUENCE [LARGE SCALE GENOMIC DNA]</scope>
    <source>
        <strain evidence="12 13">NSJ-46</strain>
    </source>
</reference>
<evidence type="ECO:0000256" key="6">
    <source>
        <dbReference type="ARBA" id="ARBA00022857"/>
    </source>
</evidence>